<evidence type="ECO:0000313" key="13">
    <source>
        <dbReference type="EnsemblProtists" id="EKX48490"/>
    </source>
</evidence>
<gene>
    <name evidence="12" type="ORF">GUITHDRAFT_105636</name>
</gene>
<dbReference type="InterPro" id="IPR013083">
    <property type="entry name" value="Znf_RING/FYVE/PHD"/>
</dbReference>
<keyword evidence="14" id="KW-1185">Reference proteome</keyword>
<keyword evidence="8" id="KW-0862">Zinc</keyword>
<dbReference type="PANTHER" id="PTHR11685">
    <property type="entry name" value="RBR FAMILY RING FINGER AND IBR DOMAIN-CONTAINING"/>
    <property type="match status" value="1"/>
</dbReference>
<name>L1JK79_GUITC</name>
<dbReference type="Pfam" id="PF13445">
    <property type="entry name" value="zf-RING_UBOX"/>
    <property type="match status" value="1"/>
</dbReference>
<evidence type="ECO:0000259" key="10">
    <source>
        <dbReference type="PROSITE" id="PS50089"/>
    </source>
</evidence>
<keyword evidence="4" id="KW-0479">Metal-binding</keyword>
<dbReference type="EnsemblProtists" id="EKX48490">
    <property type="protein sequence ID" value="EKX48490"/>
    <property type="gene ID" value="GUITHDRAFT_105636"/>
</dbReference>
<feature type="domain" description="RING-type" evidence="11">
    <location>
        <begin position="126"/>
        <end position="325"/>
    </location>
</feature>
<keyword evidence="5" id="KW-0677">Repeat</keyword>
<reference evidence="12 14" key="1">
    <citation type="journal article" date="2012" name="Nature">
        <title>Algal genomes reveal evolutionary mosaicism and the fate of nucleomorphs.</title>
        <authorList>
            <consortium name="DOE Joint Genome Institute"/>
            <person name="Curtis B.A."/>
            <person name="Tanifuji G."/>
            <person name="Burki F."/>
            <person name="Gruber A."/>
            <person name="Irimia M."/>
            <person name="Maruyama S."/>
            <person name="Arias M.C."/>
            <person name="Ball S.G."/>
            <person name="Gile G.H."/>
            <person name="Hirakawa Y."/>
            <person name="Hopkins J.F."/>
            <person name="Kuo A."/>
            <person name="Rensing S.A."/>
            <person name="Schmutz J."/>
            <person name="Symeonidi A."/>
            <person name="Elias M."/>
            <person name="Eveleigh R.J."/>
            <person name="Herman E.K."/>
            <person name="Klute M.J."/>
            <person name="Nakayama T."/>
            <person name="Obornik M."/>
            <person name="Reyes-Prieto A."/>
            <person name="Armbrust E.V."/>
            <person name="Aves S.J."/>
            <person name="Beiko R.G."/>
            <person name="Coutinho P."/>
            <person name="Dacks J.B."/>
            <person name="Durnford D.G."/>
            <person name="Fast N.M."/>
            <person name="Green B.R."/>
            <person name="Grisdale C.J."/>
            <person name="Hempel F."/>
            <person name="Henrissat B."/>
            <person name="Hoppner M.P."/>
            <person name="Ishida K."/>
            <person name="Kim E."/>
            <person name="Koreny L."/>
            <person name="Kroth P.G."/>
            <person name="Liu Y."/>
            <person name="Malik S.B."/>
            <person name="Maier U.G."/>
            <person name="McRose D."/>
            <person name="Mock T."/>
            <person name="Neilson J.A."/>
            <person name="Onodera N.T."/>
            <person name="Poole A.M."/>
            <person name="Pritham E.J."/>
            <person name="Richards T.A."/>
            <person name="Rocap G."/>
            <person name="Roy S.W."/>
            <person name="Sarai C."/>
            <person name="Schaack S."/>
            <person name="Shirato S."/>
            <person name="Slamovits C.H."/>
            <person name="Spencer D.F."/>
            <person name="Suzuki S."/>
            <person name="Worden A.Z."/>
            <person name="Zauner S."/>
            <person name="Barry K."/>
            <person name="Bell C."/>
            <person name="Bharti A.K."/>
            <person name="Crow J.A."/>
            <person name="Grimwood J."/>
            <person name="Kramer R."/>
            <person name="Lindquist E."/>
            <person name="Lucas S."/>
            <person name="Salamov A."/>
            <person name="McFadden G.I."/>
            <person name="Lane C.E."/>
            <person name="Keeling P.J."/>
            <person name="Gray M.W."/>
            <person name="Grigoriev I.V."/>
            <person name="Archibald J.M."/>
        </authorList>
    </citation>
    <scope>NUCLEOTIDE SEQUENCE</scope>
    <source>
        <strain evidence="12 14">CCMP2712</strain>
    </source>
</reference>
<dbReference type="STRING" id="905079.L1JK79"/>
<dbReference type="KEGG" id="gtt:GUITHDRAFT_105636"/>
<dbReference type="GO" id="GO:0061630">
    <property type="term" value="F:ubiquitin protein ligase activity"/>
    <property type="evidence" value="ECO:0007669"/>
    <property type="project" value="UniProtKB-EC"/>
</dbReference>
<organism evidence="12">
    <name type="scientific">Guillardia theta (strain CCMP2712)</name>
    <name type="common">Cryptophyte</name>
    <dbReference type="NCBI Taxonomy" id="905079"/>
    <lineage>
        <taxon>Eukaryota</taxon>
        <taxon>Cryptophyceae</taxon>
        <taxon>Pyrenomonadales</taxon>
        <taxon>Geminigeraceae</taxon>
        <taxon>Guillardia</taxon>
    </lineage>
</organism>
<evidence type="ECO:0000256" key="5">
    <source>
        <dbReference type="ARBA" id="ARBA00022737"/>
    </source>
</evidence>
<dbReference type="InterPro" id="IPR044066">
    <property type="entry name" value="TRIAD_supradom"/>
</dbReference>
<accession>L1JK79</accession>
<evidence type="ECO:0000256" key="8">
    <source>
        <dbReference type="ARBA" id="ARBA00022833"/>
    </source>
</evidence>
<dbReference type="HOGENOM" id="CLU_009823_4_0_1"/>
<dbReference type="GeneID" id="17305163"/>
<dbReference type="EC" id="2.3.2.31" evidence="2"/>
<dbReference type="GO" id="GO:0016567">
    <property type="term" value="P:protein ubiquitination"/>
    <property type="evidence" value="ECO:0007669"/>
    <property type="project" value="InterPro"/>
</dbReference>
<dbReference type="GO" id="GO:0008270">
    <property type="term" value="F:zinc ion binding"/>
    <property type="evidence" value="ECO:0007669"/>
    <property type="project" value="UniProtKB-KW"/>
</dbReference>
<dbReference type="PROSITE" id="PS50089">
    <property type="entry name" value="ZF_RING_2"/>
    <property type="match status" value="1"/>
</dbReference>
<evidence type="ECO:0000256" key="6">
    <source>
        <dbReference type="ARBA" id="ARBA00022771"/>
    </source>
</evidence>
<sequence length="325" mass="36171">MSCNVDDSDEIFDDDDDDCSMEVCTKDSHHSGPSNMPESCYVKLTADDIVKEQRKLIQNVVELTKLPGHTARQLLQEMKWSFENVAVLYYDDQDKLFAKAGISVNGEAIDAVAVRGSSGSFVLDQQTITCQVCLEDFEREEAEKGMSTASGCGHVFCNACWVRHITTQVKEGQAARISCAGETFVEGKRRRCNIILDECFVEELLRGSGGSAEILKKYQTRLIDSYVNNNPTIKWCPATDCTNAIRVTDSFDPSSFDTSVECSDGHVWCFNCLDEPHAPAECSNVKEWRKKCQEDSATSNWLVAYTKDCPNCKVAINKDGGCNHM</sequence>
<evidence type="ECO:0000256" key="2">
    <source>
        <dbReference type="ARBA" id="ARBA00012251"/>
    </source>
</evidence>
<dbReference type="Gene3D" id="3.30.40.10">
    <property type="entry name" value="Zinc/RING finger domain, C3HC4 (zinc finger)"/>
    <property type="match status" value="1"/>
</dbReference>
<dbReference type="Pfam" id="PF01485">
    <property type="entry name" value="IBR"/>
    <property type="match status" value="1"/>
</dbReference>
<dbReference type="Gene3D" id="1.20.120.1750">
    <property type="match status" value="1"/>
</dbReference>
<dbReference type="InterPro" id="IPR048962">
    <property type="entry name" value="ARIH1-like_UBL"/>
</dbReference>
<evidence type="ECO:0000256" key="1">
    <source>
        <dbReference type="ARBA" id="ARBA00001798"/>
    </source>
</evidence>
<dbReference type="Pfam" id="PF21235">
    <property type="entry name" value="UBA_ARI1"/>
    <property type="match status" value="1"/>
</dbReference>
<evidence type="ECO:0000313" key="12">
    <source>
        <dbReference type="EMBL" id="EKX48490.1"/>
    </source>
</evidence>
<dbReference type="OMA" id="KCGQCLW"/>
<comment type="catalytic activity">
    <reaction evidence="1">
        <text>[E2 ubiquitin-conjugating enzyme]-S-ubiquitinyl-L-cysteine + [acceptor protein]-L-lysine = [E2 ubiquitin-conjugating enzyme]-L-cysteine + [acceptor protein]-N(6)-ubiquitinyl-L-lysine.</text>
        <dbReference type="EC" id="2.3.2.31"/>
    </reaction>
</comment>
<dbReference type="PROSITE" id="PS51873">
    <property type="entry name" value="TRIAD"/>
    <property type="match status" value="1"/>
</dbReference>
<dbReference type="SMART" id="SM00647">
    <property type="entry name" value="IBR"/>
    <property type="match status" value="1"/>
</dbReference>
<proteinExistence type="predicted"/>
<dbReference type="InterPro" id="IPR027370">
    <property type="entry name" value="Znf-RING_euk"/>
</dbReference>
<keyword evidence="6 9" id="KW-0863">Zinc-finger</keyword>
<dbReference type="InterPro" id="IPR031127">
    <property type="entry name" value="E3_UB_ligase_RBR"/>
</dbReference>
<dbReference type="OrthoDB" id="10009520at2759"/>
<dbReference type="RefSeq" id="XP_005835470.1">
    <property type="nucleotide sequence ID" value="XM_005835413.1"/>
</dbReference>
<dbReference type="Proteomes" id="UP000011087">
    <property type="component" value="Unassembled WGS sequence"/>
</dbReference>
<dbReference type="SUPFAM" id="SSF57850">
    <property type="entry name" value="RING/U-box"/>
    <property type="match status" value="3"/>
</dbReference>
<dbReference type="eggNOG" id="KOG1815">
    <property type="taxonomic scope" value="Eukaryota"/>
</dbReference>
<protein>
    <recommendedName>
        <fullName evidence="2">RBR-type E3 ubiquitin transferase</fullName>
        <ecNumber evidence="2">2.3.2.31</ecNumber>
    </recommendedName>
</protein>
<dbReference type="InterPro" id="IPR001841">
    <property type="entry name" value="Znf_RING"/>
</dbReference>
<evidence type="ECO:0000256" key="3">
    <source>
        <dbReference type="ARBA" id="ARBA00022679"/>
    </source>
</evidence>
<evidence type="ECO:0000313" key="14">
    <source>
        <dbReference type="Proteomes" id="UP000011087"/>
    </source>
</evidence>
<evidence type="ECO:0000259" key="11">
    <source>
        <dbReference type="PROSITE" id="PS51873"/>
    </source>
</evidence>
<keyword evidence="7" id="KW-0833">Ubl conjugation pathway</keyword>
<feature type="domain" description="RING-type" evidence="10">
    <location>
        <begin position="130"/>
        <end position="179"/>
    </location>
</feature>
<evidence type="ECO:0000256" key="7">
    <source>
        <dbReference type="ARBA" id="ARBA00022786"/>
    </source>
</evidence>
<reference evidence="13" key="3">
    <citation type="submission" date="2015-06" db="UniProtKB">
        <authorList>
            <consortium name="EnsemblProtists"/>
        </authorList>
    </citation>
    <scope>IDENTIFICATION</scope>
</reference>
<dbReference type="CDD" id="cd20346">
    <property type="entry name" value="BRcat_RBR_ANKIB1"/>
    <property type="match status" value="1"/>
</dbReference>
<reference evidence="14" key="2">
    <citation type="submission" date="2012-11" db="EMBL/GenBank/DDBJ databases">
        <authorList>
            <person name="Kuo A."/>
            <person name="Curtis B.A."/>
            <person name="Tanifuji G."/>
            <person name="Burki F."/>
            <person name="Gruber A."/>
            <person name="Irimia M."/>
            <person name="Maruyama S."/>
            <person name="Arias M.C."/>
            <person name="Ball S.G."/>
            <person name="Gile G.H."/>
            <person name="Hirakawa Y."/>
            <person name="Hopkins J.F."/>
            <person name="Rensing S.A."/>
            <person name="Schmutz J."/>
            <person name="Symeonidi A."/>
            <person name="Elias M."/>
            <person name="Eveleigh R.J."/>
            <person name="Herman E.K."/>
            <person name="Klute M.J."/>
            <person name="Nakayama T."/>
            <person name="Obornik M."/>
            <person name="Reyes-Prieto A."/>
            <person name="Armbrust E.V."/>
            <person name="Aves S.J."/>
            <person name="Beiko R.G."/>
            <person name="Coutinho P."/>
            <person name="Dacks J.B."/>
            <person name="Durnford D.G."/>
            <person name="Fast N.M."/>
            <person name="Green B.R."/>
            <person name="Grisdale C."/>
            <person name="Hempe F."/>
            <person name="Henrissat B."/>
            <person name="Hoppner M.P."/>
            <person name="Ishida K.-I."/>
            <person name="Kim E."/>
            <person name="Koreny L."/>
            <person name="Kroth P.G."/>
            <person name="Liu Y."/>
            <person name="Malik S.-B."/>
            <person name="Maier U.G."/>
            <person name="McRose D."/>
            <person name="Mock T."/>
            <person name="Neilson J.A."/>
            <person name="Onodera N.T."/>
            <person name="Poole A.M."/>
            <person name="Pritham E.J."/>
            <person name="Richards T.A."/>
            <person name="Rocap G."/>
            <person name="Roy S.W."/>
            <person name="Sarai C."/>
            <person name="Schaack S."/>
            <person name="Shirato S."/>
            <person name="Slamovits C.H."/>
            <person name="Spencer D.F."/>
            <person name="Suzuki S."/>
            <person name="Worden A.Z."/>
            <person name="Zauner S."/>
            <person name="Barry K."/>
            <person name="Bell C."/>
            <person name="Bharti A.K."/>
            <person name="Crow J.A."/>
            <person name="Grimwood J."/>
            <person name="Kramer R."/>
            <person name="Lindquist E."/>
            <person name="Lucas S."/>
            <person name="Salamov A."/>
            <person name="McFadden G.I."/>
            <person name="Lane C.E."/>
            <person name="Keeling P.J."/>
            <person name="Gray M.W."/>
            <person name="Grigoriev I.V."/>
            <person name="Archibald J.M."/>
        </authorList>
    </citation>
    <scope>NUCLEOTIDE SEQUENCE</scope>
    <source>
        <strain evidence="14">CCMP2712</strain>
    </source>
</reference>
<keyword evidence="3" id="KW-0808">Transferase</keyword>
<evidence type="ECO:0000256" key="9">
    <source>
        <dbReference type="PROSITE-ProRule" id="PRU00175"/>
    </source>
</evidence>
<dbReference type="AlphaFoldDB" id="L1JK79"/>
<dbReference type="InterPro" id="IPR002867">
    <property type="entry name" value="IBR_dom"/>
</dbReference>
<dbReference type="PaxDb" id="55529-EKX48490"/>
<dbReference type="EMBL" id="JH992985">
    <property type="protein sequence ID" value="EKX48490.1"/>
    <property type="molecule type" value="Genomic_DNA"/>
</dbReference>
<evidence type="ECO:0000256" key="4">
    <source>
        <dbReference type="ARBA" id="ARBA00022723"/>
    </source>
</evidence>